<feature type="compositionally biased region" description="Basic residues" evidence="4">
    <location>
        <begin position="304"/>
        <end position="315"/>
    </location>
</feature>
<accession>H0XC79</accession>
<dbReference type="HOGENOM" id="CLU_408789_0_0_1"/>
<protein>
    <submittedName>
        <fullName evidence="7">Holliday junction recognition protein</fullName>
    </submittedName>
</protein>
<dbReference type="GO" id="GO:0043254">
    <property type="term" value="P:regulation of protein-containing complex assembly"/>
    <property type="evidence" value="ECO:0007669"/>
    <property type="project" value="Ensembl"/>
</dbReference>
<dbReference type="PANTHER" id="PTHR15992">
    <property type="entry name" value="HOLLIDAY JUNCTION RECOGNITION PROTEIN"/>
    <property type="match status" value="1"/>
</dbReference>
<dbReference type="STRING" id="30611.ENSOGAP00000013368"/>
<feature type="domain" description="Holliday junction regulator protein family C-terminal" evidence="6">
    <location>
        <begin position="553"/>
        <end position="612"/>
    </location>
</feature>
<evidence type="ECO:0000313" key="7">
    <source>
        <dbReference type="Ensembl" id="ENSOGAP00000013368.2"/>
    </source>
</evidence>
<name>H0XC79_OTOGA</name>
<organism evidence="7 8">
    <name type="scientific">Otolemur garnettii</name>
    <name type="common">Small-eared galago</name>
    <name type="synonym">Garnett's greater bushbaby</name>
    <dbReference type="NCBI Taxonomy" id="30611"/>
    <lineage>
        <taxon>Eukaryota</taxon>
        <taxon>Metazoa</taxon>
        <taxon>Chordata</taxon>
        <taxon>Craniata</taxon>
        <taxon>Vertebrata</taxon>
        <taxon>Euteleostomi</taxon>
        <taxon>Mammalia</taxon>
        <taxon>Eutheria</taxon>
        <taxon>Euarchontoglires</taxon>
        <taxon>Primates</taxon>
        <taxon>Strepsirrhini</taxon>
        <taxon>Lorisiformes</taxon>
        <taxon>Galagidae</taxon>
        <taxon>Otolemur</taxon>
    </lineage>
</organism>
<dbReference type="GO" id="GO:0005654">
    <property type="term" value="C:nucleoplasm"/>
    <property type="evidence" value="ECO:0007669"/>
    <property type="project" value="Ensembl"/>
</dbReference>
<dbReference type="GO" id="GO:0034080">
    <property type="term" value="P:CENP-A containing chromatin assembly"/>
    <property type="evidence" value="ECO:0007669"/>
    <property type="project" value="Ensembl"/>
</dbReference>
<dbReference type="Pfam" id="PF12346">
    <property type="entry name" value="HJURP_mid"/>
    <property type="match status" value="1"/>
</dbReference>
<reference evidence="7" key="2">
    <citation type="submission" date="2025-08" db="UniProtKB">
        <authorList>
            <consortium name="Ensembl"/>
        </authorList>
    </citation>
    <scope>IDENTIFICATION</scope>
</reference>
<keyword evidence="3" id="KW-0539">Nucleus</keyword>
<evidence type="ECO:0000259" key="6">
    <source>
        <dbReference type="Pfam" id="PF12347"/>
    </source>
</evidence>
<dbReference type="GO" id="GO:0042802">
    <property type="term" value="F:identical protein binding"/>
    <property type="evidence" value="ECO:0007669"/>
    <property type="project" value="Ensembl"/>
</dbReference>
<dbReference type="GO" id="GO:0005829">
    <property type="term" value="C:cytosol"/>
    <property type="evidence" value="ECO:0007669"/>
    <property type="project" value="Ensembl"/>
</dbReference>
<dbReference type="Pfam" id="PF12347">
    <property type="entry name" value="HJURP_C"/>
    <property type="match status" value="2"/>
</dbReference>
<dbReference type="FunCoup" id="H0XC79">
    <property type="interactions" value="547"/>
</dbReference>
<reference evidence="7" key="3">
    <citation type="submission" date="2025-09" db="UniProtKB">
        <authorList>
            <consortium name="Ensembl"/>
        </authorList>
    </citation>
    <scope>IDENTIFICATION</scope>
</reference>
<feature type="domain" description="Holliday junction regulator protein family C-terminal" evidence="6">
    <location>
        <begin position="408"/>
        <end position="469"/>
    </location>
</feature>
<sequence length="718" mass="80094">PLCAMAGEALEEDMLLQKLRDSRRRFQRRMQELIEKYNQPFEDDPLVQMATLTYETPQGLRIWGGRLIKERNKGQIQDSPVRPVDRIDGPMQATAQGHERPAQGMHVLGADSKSSDVDATLDQDDPVAWAITPAAPQSPLKNELRRKYLTQVDILLQDSGCWEAADDRAGKDIVMALPPPLAAPAPPASGSDGGLSGKSPGDTAQPASSPRQWDPSRPCSTDLAIVPRNDSLPLLGTSSSSFLSSQSFGDDDICNATISDLYEGMLHSMSRLLSTRSSGIISTKTFIMQNWNSQRRHKCKRMNRTFCRGARRPQRGSRERPSPHSEPGKERGALRDCKNLLDVSCHNTSLKLRKAYLEVKPQVHKLDPSWKELQVLQVTPKKCSSLTYLDPSRTHHPDQENRFMKLKWLISPVKIVSRPTILPGHRENHQREIEIRFDKLYQEYCLSPRKPPPLTSLPNSWAVAVYKGGPESPRGHRGLETHRLSLPFSRVKSKRLNKAFETIGRKSMEVSGHLPKRDLSSLSQSTSPIWSPGHSWQTSVLHFQGNSYGIVRKSVSPSRAIPIPKIEPLGYGRNRYDEIKEQFDKLHQKYCPKLPVQMKAPLGTRASPHKASTKVRYQTKDLGKLNLDSLFQGSPKLSSSLPKCRRSLLGSGAIQAHPSAQVPCATGRGSQCPAKRLRLSDPCSYGRHIDSQDSSGGVGRAVFRPGEQDCCLWPDSED</sequence>
<dbReference type="Pfam" id="PF10384">
    <property type="entry name" value="Scm3"/>
    <property type="match status" value="1"/>
</dbReference>
<dbReference type="PANTHER" id="PTHR15992:SF5">
    <property type="entry name" value="HOLLIDAY JUNCTION RECOGNITION PROTEIN"/>
    <property type="match status" value="1"/>
</dbReference>
<keyword evidence="8" id="KW-1185">Reference proteome</keyword>
<feature type="region of interest" description="Disordered" evidence="4">
    <location>
        <begin position="177"/>
        <end position="224"/>
    </location>
</feature>
<keyword evidence="2" id="KW-0238">DNA-binding</keyword>
<feature type="compositionally biased region" description="Basic and acidic residues" evidence="4">
    <location>
        <begin position="316"/>
        <end position="333"/>
    </location>
</feature>
<comment type="subcellular location">
    <subcellularLocation>
        <location evidence="1">Nucleus</location>
    </subcellularLocation>
</comment>
<dbReference type="GO" id="GO:0007059">
    <property type="term" value="P:chromosome segregation"/>
    <property type="evidence" value="ECO:0007669"/>
    <property type="project" value="Ensembl"/>
</dbReference>
<dbReference type="Proteomes" id="UP000005225">
    <property type="component" value="Unassembled WGS sequence"/>
</dbReference>
<dbReference type="GeneTree" id="ENSGT00390000005575"/>
<dbReference type="GO" id="GO:0000776">
    <property type="term" value="C:kinetochore"/>
    <property type="evidence" value="ECO:0007669"/>
    <property type="project" value="Ensembl"/>
</dbReference>
<feature type="region of interest" description="Disordered" evidence="4">
    <location>
        <begin position="304"/>
        <end position="333"/>
    </location>
</feature>
<evidence type="ECO:0000256" key="2">
    <source>
        <dbReference type="ARBA" id="ARBA00023125"/>
    </source>
</evidence>
<dbReference type="Ensembl" id="ENSOGAT00000014932.2">
    <property type="protein sequence ID" value="ENSOGAP00000013368.2"/>
    <property type="gene ID" value="ENSOGAG00000014928.2"/>
</dbReference>
<dbReference type="AlphaFoldDB" id="H0XC79"/>
<dbReference type="OMA" id="SFIAHSW"/>
<evidence type="ECO:0000256" key="4">
    <source>
        <dbReference type="SAM" id="MobiDB-lite"/>
    </source>
</evidence>
<dbReference type="InterPro" id="IPR018465">
    <property type="entry name" value="Scm3/HJURP"/>
</dbReference>
<dbReference type="EMBL" id="AAQR03182710">
    <property type="status" value="NOT_ANNOTATED_CDS"/>
    <property type="molecule type" value="Genomic_DNA"/>
</dbReference>
<dbReference type="InParanoid" id="H0XC79"/>
<dbReference type="InterPro" id="IPR022102">
    <property type="entry name" value="HJURP_C"/>
</dbReference>
<dbReference type="GO" id="GO:0042393">
    <property type="term" value="F:histone binding"/>
    <property type="evidence" value="ECO:0007669"/>
    <property type="project" value="Ensembl"/>
</dbReference>
<dbReference type="GO" id="GO:0003677">
    <property type="term" value="F:DNA binding"/>
    <property type="evidence" value="ECO:0007669"/>
    <property type="project" value="UniProtKB-KW"/>
</dbReference>
<evidence type="ECO:0000256" key="3">
    <source>
        <dbReference type="ARBA" id="ARBA00023242"/>
    </source>
</evidence>
<dbReference type="eggNOG" id="ENOG502SJZT">
    <property type="taxonomic scope" value="Eukaryota"/>
</dbReference>
<evidence type="ECO:0000259" key="5">
    <source>
        <dbReference type="Pfam" id="PF12346"/>
    </source>
</evidence>
<evidence type="ECO:0000313" key="8">
    <source>
        <dbReference type="Proteomes" id="UP000005225"/>
    </source>
</evidence>
<proteinExistence type="predicted"/>
<feature type="domain" description="Holliday junction recognition protein HJURP central" evidence="5">
    <location>
        <begin position="269"/>
        <end position="383"/>
    </location>
</feature>
<dbReference type="InterPro" id="IPR021052">
    <property type="entry name" value="HJURP_central_dom"/>
</dbReference>
<evidence type="ECO:0000256" key="1">
    <source>
        <dbReference type="ARBA" id="ARBA00004123"/>
    </source>
</evidence>
<dbReference type="GO" id="GO:0005730">
    <property type="term" value="C:nucleolus"/>
    <property type="evidence" value="ECO:0007669"/>
    <property type="project" value="Ensembl"/>
</dbReference>
<reference evidence="8" key="1">
    <citation type="submission" date="2011-03" db="EMBL/GenBank/DDBJ databases">
        <title>Version 3 of the genome sequence of Otolemur garnettii (Bushbaby).</title>
        <authorList>
            <consortium name="The Broad Institute Genome Sequencing Platform"/>
            <person name="Di Palma F."/>
            <person name="Johnson J."/>
            <person name="Lander E.S."/>
            <person name="Lindblad-Toh K."/>
            <person name="Jaffe D.B."/>
            <person name="Gnerre S."/>
            <person name="MacCallum I."/>
            <person name="Przybylski D."/>
            <person name="Ribeiro F.J."/>
            <person name="Burton J.N."/>
            <person name="Walker B.J."/>
            <person name="Sharpe T."/>
            <person name="Hall G."/>
        </authorList>
    </citation>
    <scope>NUCLEOTIDE SEQUENCE [LARGE SCALE GENOMIC DNA]</scope>
</reference>
<feature type="compositionally biased region" description="Pro residues" evidence="4">
    <location>
        <begin position="177"/>
        <end position="187"/>
    </location>
</feature>
<dbReference type="Gene3D" id="6.10.250.2320">
    <property type="match status" value="1"/>
</dbReference>